<reference evidence="5 6" key="1">
    <citation type="submission" date="2015-09" db="EMBL/GenBank/DDBJ databases">
        <title>Draft genome of the scarab beetle Oryctes borbonicus.</title>
        <authorList>
            <person name="Meyer J.M."/>
            <person name="Markov G.V."/>
            <person name="Baskaran P."/>
            <person name="Herrmann M."/>
            <person name="Sommer R.J."/>
            <person name="Roedelsperger C."/>
        </authorList>
    </citation>
    <scope>NUCLEOTIDE SEQUENCE [LARGE SCALE GENOMIC DNA]</scope>
    <source>
        <strain evidence="5">OB123</strain>
        <tissue evidence="5">Whole animal</tissue>
    </source>
</reference>
<evidence type="ECO:0000313" key="5">
    <source>
        <dbReference type="EMBL" id="KRT84728.1"/>
    </source>
</evidence>
<evidence type="ECO:0000256" key="3">
    <source>
        <dbReference type="SAM" id="MobiDB-lite"/>
    </source>
</evidence>
<evidence type="ECO:0000256" key="2">
    <source>
        <dbReference type="ARBA" id="ARBA00022966"/>
    </source>
</evidence>
<protein>
    <recommendedName>
        <fullName evidence="4">Alpha-2-macroglobulin bait region domain-containing protein</fullName>
    </recommendedName>
</protein>
<feature type="region of interest" description="Disordered" evidence="3">
    <location>
        <begin position="319"/>
        <end position="340"/>
    </location>
</feature>
<dbReference type="OrthoDB" id="2142040at2759"/>
<accession>A0A0T6BBL4</accession>
<evidence type="ECO:0000313" key="6">
    <source>
        <dbReference type="Proteomes" id="UP000051574"/>
    </source>
</evidence>
<proteinExistence type="predicted"/>
<gene>
    <name evidence="5" type="ORF">AMK59_2901</name>
</gene>
<dbReference type="SMART" id="SM01359">
    <property type="entry name" value="A2M_N_2"/>
    <property type="match status" value="1"/>
</dbReference>
<dbReference type="InterPro" id="IPR050473">
    <property type="entry name" value="A2M/Complement_sys"/>
</dbReference>
<feature type="non-terminal residue" evidence="5">
    <location>
        <position position="1"/>
    </location>
</feature>
<dbReference type="EMBL" id="LJIG01002212">
    <property type="protein sequence ID" value="KRT84728.1"/>
    <property type="molecule type" value="Genomic_DNA"/>
</dbReference>
<dbReference type="PANTHER" id="PTHR11412:SF136">
    <property type="entry name" value="CD109 ANTIGEN"/>
    <property type="match status" value="1"/>
</dbReference>
<evidence type="ECO:0000259" key="4">
    <source>
        <dbReference type="SMART" id="SM01359"/>
    </source>
</evidence>
<dbReference type="AlphaFoldDB" id="A0A0T6BBL4"/>
<comment type="caution">
    <text evidence="5">The sequence shown here is derived from an EMBL/GenBank/DDBJ whole genome shotgun (WGS) entry which is preliminary data.</text>
</comment>
<dbReference type="Pfam" id="PF01835">
    <property type="entry name" value="MG2"/>
    <property type="match status" value="1"/>
</dbReference>
<dbReference type="PANTHER" id="PTHR11412">
    <property type="entry name" value="MACROGLOBULIN / COMPLEMENT"/>
    <property type="match status" value="1"/>
</dbReference>
<dbReference type="InterPro" id="IPR002890">
    <property type="entry name" value="MG2"/>
</dbReference>
<dbReference type="Proteomes" id="UP000051574">
    <property type="component" value="Unassembled WGS sequence"/>
</dbReference>
<keyword evidence="6" id="KW-1185">Reference proteome</keyword>
<name>A0A0T6BBL4_9SCAR</name>
<dbReference type="Gene3D" id="2.60.40.1930">
    <property type="match status" value="2"/>
</dbReference>
<sequence>PVRDVIIRPAKHAYRPGETVSFWVLALDHDLQIVTDAIGTVSVKDPAGTKVALWDQIPLDEGVKAFTLPLSEYVSSGRWLLHVEVDSTEFTAPIDIAPGIGGGVPDVAAAEEHYVELRFGREMRRRYKPGLPFSGKPEEEAHVAILSTCPCERDLHYVITTDGRVTDWAQRRYEDPVPPATSASAGAVCRLNFSFTVRSVMAPVSQLLVYYVTPQGEPVSDVISFDVKLLHRQVYVNIEDREWWLPNQPVDLEIVAEPNSLVCLLGGRSAGNNDIRFDPRISEERYPVTVTGEVDFLEAGVSFFQRQCVKRSGNGMSAISYRQRGSGAGPSNRRRPPESLVGGAPFDQLWLWKCFNYTP</sequence>
<organism evidence="5 6">
    <name type="scientific">Oryctes borbonicus</name>
    <dbReference type="NCBI Taxonomy" id="1629725"/>
    <lineage>
        <taxon>Eukaryota</taxon>
        <taxon>Metazoa</taxon>
        <taxon>Ecdysozoa</taxon>
        <taxon>Arthropoda</taxon>
        <taxon>Hexapoda</taxon>
        <taxon>Insecta</taxon>
        <taxon>Pterygota</taxon>
        <taxon>Neoptera</taxon>
        <taxon>Endopterygota</taxon>
        <taxon>Coleoptera</taxon>
        <taxon>Polyphaga</taxon>
        <taxon>Scarabaeiformia</taxon>
        <taxon>Scarabaeidae</taxon>
        <taxon>Dynastinae</taxon>
        <taxon>Oryctes</taxon>
    </lineage>
</organism>
<dbReference type="InterPro" id="IPR011625">
    <property type="entry name" value="A2M_N_BRD"/>
</dbReference>
<evidence type="ECO:0000256" key="1">
    <source>
        <dbReference type="ARBA" id="ARBA00022729"/>
    </source>
</evidence>
<feature type="domain" description="Alpha-2-macroglobulin bait region" evidence="4">
    <location>
        <begin position="115"/>
        <end position="265"/>
    </location>
</feature>
<dbReference type="GO" id="GO:0004866">
    <property type="term" value="F:endopeptidase inhibitor activity"/>
    <property type="evidence" value="ECO:0007669"/>
    <property type="project" value="InterPro"/>
</dbReference>
<dbReference type="Pfam" id="PF07703">
    <property type="entry name" value="A2M_BRD"/>
    <property type="match status" value="1"/>
</dbReference>
<keyword evidence="2" id="KW-0882">Thioester bond</keyword>
<keyword evidence="1" id="KW-0732">Signal</keyword>